<dbReference type="Pfam" id="PF00106">
    <property type="entry name" value="adh_short"/>
    <property type="match status" value="1"/>
</dbReference>
<dbReference type="PRINTS" id="PR00080">
    <property type="entry name" value="SDRFAMILY"/>
</dbReference>
<evidence type="ECO:0000313" key="4">
    <source>
        <dbReference type="EMBL" id="RMI28624.1"/>
    </source>
</evidence>
<organism evidence="4 5">
    <name type="scientific">Nocardia stercoris</name>
    <dbReference type="NCBI Taxonomy" id="2483361"/>
    <lineage>
        <taxon>Bacteria</taxon>
        <taxon>Bacillati</taxon>
        <taxon>Actinomycetota</taxon>
        <taxon>Actinomycetes</taxon>
        <taxon>Mycobacteriales</taxon>
        <taxon>Nocardiaceae</taxon>
        <taxon>Nocardia</taxon>
    </lineage>
</organism>
<evidence type="ECO:0000256" key="2">
    <source>
        <dbReference type="ARBA" id="ARBA00023002"/>
    </source>
</evidence>
<evidence type="ECO:0000256" key="3">
    <source>
        <dbReference type="RuleBase" id="RU000363"/>
    </source>
</evidence>
<dbReference type="GO" id="GO:0016020">
    <property type="term" value="C:membrane"/>
    <property type="evidence" value="ECO:0007669"/>
    <property type="project" value="TreeGrafter"/>
</dbReference>
<evidence type="ECO:0000256" key="1">
    <source>
        <dbReference type="ARBA" id="ARBA00006484"/>
    </source>
</evidence>
<comment type="caution">
    <text evidence="4">The sequence shown here is derived from an EMBL/GenBank/DDBJ whole genome shotgun (WGS) entry which is preliminary data.</text>
</comment>
<reference evidence="4 5" key="1">
    <citation type="submission" date="2018-10" db="EMBL/GenBank/DDBJ databases">
        <title>Isolation from cow dung.</title>
        <authorList>
            <person name="Ling L."/>
        </authorList>
    </citation>
    <scope>NUCLEOTIDE SEQUENCE [LARGE SCALE GENOMIC DNA]</scope>
    <source>
        <strain evidence="4 5">NEAU-LL90</strain>
    </source>
</reference>
<dbReference type="OrthoDB" id="5178125at2"/>
<dbReference type="Proteomes" id="UP000279275">
    <property type="component" value="Unassembled WGS sequence"/>
</dbReference>
<dbReference type="InterPro" id="IPR036291">
    <property type="entry name" value="NAD(P)-bd_dom_sf"/>
</dbReference>
<dbReference type="Gene3D" id="3.40.50.720">
    <property type="entry name" value="NAD(P)-binding Rossmann-like Domain"/>
    <property type="match status" value="1"/>
</dbReference>
<dbReference type="PROSITE" id="PS00061">
    <property type="entry name" value="ADH_SHORT"/>
    <property type="match status" value="1"/>
</dbReference>
<dbReference type="PANTHER" id="PTHR44196">
    <property type="entry name" value="DEHYDROGENASE/REDUCTASE SDR FAMILY MEMBER 7B"/>
    <property type="match status" value="1"/>
</dbReference>
<dbReference type="GO" id="GO:0016491">
    <property type="term" value="F:oxidoreductase activity"/>
    <property type="evidence" value="ECO:0007669"/>
    <property type="project" value="UniProtKB-KW"/>
</dbReference>
<name>A0A3M2KUI1_9NOCA</name>
<proteinExistence type="inferred from homology"/>
<dbReference type="SUPFAM" id="SSF51735">
    <property type="entry name" value="NAD(P)-binding Rossmann-fold domains"/>
    <property type="match status" value="1"/>
</dbReference>
<dbReference type="PANTHER" id="PTHR44196:SF1">
    <property type="entry name" value="DEHYDROGENASE_REDUCTASE SDR FAMILY MEMBER 7B"/>
    <property type="match status" value="1"/>
</dbReference>
<dbReference type="InterPro" id="IPR020904">
    <property type="entry name" value="Sc_DH/Rdtase_CS"/>
</dbReference>
<dbReference type="EMBL" id="RFFH01000020">
    <property type="protein sequence ID" value="RMI28624.1"/>
    <property type="molecule type" value="Genomic_DNA"/>
</dbReference>
<keyword evidence="2" id="KW-0560">Oxidoreductase</keyword>
<evidence type="ECO:0000313" key="5">
    <source>
        <dbReference type="Proteomes" id="UP000279275"/>
    </source>
</evidence>
<dbReference type="PRINTS" id="PR00081">
    <property type="entry name" value="GDHRDH"/>
</dbReference>
<keyword evidence="5" id="KW-1185">Reference proteome</keyword>
<dbReference type="AlphaFoldDB" id="A0A3M2KUI1"/>
<accession>A0A3M2KUI1</accession>
<dbReference type="InterPro" id="IPR002347">
    <property type="entry name" value="SDR_fam"/>
</dbReference>
<gene>
    <name evidence="4" type="ORF">EBN03_29630</name>
</gene>
<comment type="similarity">
    <text evidence="1 3">Belongs to the short-chain dehydrogenases/reductases (SDR) family.</text>
</comment>
<sequence length="259" mass="26354">MDLRGARVLLTGATGGIGHAIARALHAQGAVLTITGRRTEALDALAAELSATALAADLARPEAPQELLEQAGRVDVLIANAALPGVGPLTEFSTEKLDSNLAVNLRAPIILARSVLPGMLERGSGHLVFIGSVSGLTASPGGSIYSATKFGLRGLAAGLRQDLHGTGVGVSLVMPGFVRDAGMFVDSGMQLPPGVRTVSPERVAGCVVRAVRRDKGEIVAAPLEMRIAARLGSVAPGLNAAVQRMAGAADITATHTGTR</sequence>
<protein>
    <submittedName>
        <fullName evidence="4">SDR family NAD(P)-dependent oxidoreductase</fullName>
    </submittedName>
</protein>